<dbReference type="OrthoDB" id="3428563at2759"/>
<evidence type="ECO:0008006" key="3">
    <source>
        <dbReference type="Google" id="ProtNLM"/>
    </source>
</evidence>
<protein>
    <recommendedName>
        <fullName evidence="3">SnoaL-like domain-containing protein</fullName>
    </recommendedName>
</protein>
<reference evidence="2" key="1">
    <citation type="submission" date="2014-10" db="EMBL/GenBank/DDBJ databases">
        <authorList>
            <person name="King R."/>
        </authorList>
    </citation>
    <scope>NUCLEOTIDE SEQUENCE [LARGE SCALE GENOMIC DNA]</scope>
    <source>
        <strain evidence="2">A3/5</strain>
    </source>
</reference>
<dbReference type="KEGG" id="fvn:FVRRES_08341"/>
<evidence type="ECO:0000313" key="1">
    <source>
        <dbReference type="EMBL" id="CEI68264.1"/>
    </source>
</evidence>
<dbReference type="Pfam" id="PF07366">
    <property type="entry name" value="SnoaL"/>
    <property type="match status" value="1"/>
</dbReference>
<dbReference type="GeneID" id="37259980"/>
<dbReference type="SUPFAM" id="SSF54427">
    <property type="entry name" value="NTF2-like"/>
    <property type="match status" value="1"/>
</dbReference>
<dbReference type="PANTHER" id="PTHR38436:SF1">
    <property type="entry name" value="ESTER CYCLASE"/>
    <property type="match status" value="1"/>
</dbReference>
<organism evidence="1 2">
    <name type="scientific">Fusarium venenatum</name>
    <dbReference type="NCBI Taxonomy" id="56646"/>
    <lineage>
        <taxon>Eukaryota</taxon>
        <taxon>Fungi</taxon>
        <taxon>Dikarya</taxon>
        <taxon>Ascomycota</taxon>
        <taxon>Pezizomycotina</taxon>
        <taxon>Sordariomycetes</taxon>
        <taxon>Hypocreomycetidae</taxon>
        <taxon>Hypocreales</taxon>
        <taxon>Nectriaceae</taxon>
        <taxon>Fusarium</taxon>
    </lineage>
</organism>
<sequence>MSESTTSKAEEYRSLYQKYLECCNAHDFEGMKTFYKSPINIMDKPLDPNDVVAQFRPLVVAFPDWKWELRRLVIEGDYLSLHFRITGTHEGEFRGYKPTGRKVETTEFTLYHVVDGKFAEVWALIDFEALVEQIK</sequence>
<dbReference type="GO" id="GO:0030638">
    <property type="term" value="P:polyketide metabolic process"/>
    <property type="evidence" value="ECO:0007669"/>
    <property type="project" value="InterPro"/>
</dbReference>
<evidence type="ECO:0000313" key="2">
    <source>
        <dbReference type="Proteomes" id="UP000245910"/>
    </source>
</evidence>
<dbReference type="AlphaFoldDB" id="A0A2L2TBC3"/>
<proteinExistence type="predicted"/>
<name>A0A2L2TBC3_9HYPO</name>
<dbReference type="Proteomes" id="UP000245910">
    <property type="component" value="Chromosome III"/>
</dbReference>
<dbReference type="InterPro" id="IPR009959">
    <property type="entry name" value="Cyclase_SnoaL-like"/>
</dbReference>
<dbReference type="PANTHER" id="PTHR38436">
    <property type="entry name" value="POLYKETIDE CYCLASE SNOAL-LIKE DOMAIN"/>
    <property type="match status" value="1"/>
</dbReference>
<dbReference type="STRING" id="56646.A0A2L2TBC3"/>
<dbReference type="Gene3D" id="3.10.450.50">
    <property type="match status" value="1"/>
</dbReference>
<dbReference type="InterPro" id="IPR032710">
    <property type="entry name" value="NTF2-like_dom_sf"/>
</dbReference>
<keyword evidence="2" id="KW-1185">Reference proteome</keyword>
<dbReference type="EMBL" id="LN649231">
    <property type="protein sequence ID" value="CEI68264.1"/>
    <property type="molecule type" value="Genomic_DNA"/>
</dbReference>
<accession>A0A2L2TBC3</accession>
<dbReference type="RefSeq" id="XP_025591979.1">
    <property type="nucleotide sequence ID" value="XM_025737083.2"/>
</dbReference>